<dbReference type="OrthoDB" id="5087949at2759"/>
<evidence type="ECO:0000313" key="2">
    <source>
        <dbReference type="EMBL" id="KJZ68536.1"/>
    </source>
</evidence>
<dbReference type="EMBL" id="KQ030869">
    <property type="protein sequence ID" value="KJZ68536.1"/>
    <property type="molecule type" value="Genomic_DNA"/>
</dbReference>
<feature type="compositionally biased region" description="Pro residues" evidence="1">
    <location>
        <begin position="80"/>
        <end position="89"/>
    </location>
</feature>
<name>A0A0F7ZF52_9HYPO</name>
<reference evidence="2 3" key="1">
    <citation type="journal article" date="2014" name="Genome Biol. Evol.">
        <title>Comparative genomics and transcriptomics analyses reveal divergent lifestyle features of nematode endoparasitic fungus Hirsutella minnesotensis.</title>
        <authorList>
            <person name="Lai Y."/>
            <person name="Liu K."/>
            <person name="Zhang X."/>
            <person name="Zhang X."/>
            <person name="Li K."/>
            <person name="Wang N."/>
            <person name="Shu C."/>
            <person name="Wu Y."/>
            <person name="Wang C."/>
            <person name="Bushley K.E."/>
            <person name="Xiang M."/>
            <person name="Liu X."/>
        </authorList>
    </citation>
    <scope>NUCLEOTIDE SEQUENCE [LARGE SCALE GENOMIC DNA]</scope>
    <source>
        <strain evidence="2 3">3608</strain>
    </source>
</reference>
<gene>
    <name evidence="2" type="ORF">HIM_12075</name>
</gene>
<dbReference type="AlphaFoldDB" id="A0A0F7ZF52"/>
<keyword evidence="3" id="KW-1185">Reference proteome</keyword>
<sequence length="95" mass="10063">MVESEAGTVGAGNDENASRAEGNIAVYSPLRVLLCLGCGAGIKPGMREVESHYRRRHKMKGAELRDTLALARSLSSPSSSSPPPPPPPSRGHTRK</sequence>
<feature type="region of interest" description="Disordered" evidence="1">
    <location>
        <begin position="71"/>
        <end position="95"/>
    </location>
</feature>
<protein>
    <submittedName>
        <fullName evidence="2">Uncharacterized protein</fullName>
    </submittedName>
</protein>
<evidence type="ECO:0000313" key="3">
    <source>
        <dbReference type="Proteomes" id="UP000054481"/>
    </source>
</evidence>
<evidence type="ECO:0000256" key="1">
    <source>
        <dbReference type="SAM" id="MobiDB-lite"/>
    </source>
</evidence>
<accession>A0A0F7ZF52</accession>
<dbReference type="Proteomes" id="UP000054481">
    <property type="component" value="Unassembled WGS sequence"/>
</dbReference>
<proteinExistence type="predicted"/>
<organism evidence="2 3">
    <name type="scientific">Hirsutella minnesotensis 3608</name>
    <dbReference type="NCBI Taxonomy" id="1043627"/>
    <lineage>
        <taxon>Eukaryota</taxon>
        <taxon>Fungi</taxon>
        <taxon>Dikarya</taxon>
        <taxon>Ascomycota</taxon>
        <taxon>Pezizomycotina</taxon>
        <taxon>Sordariomycetes</taxon>
        <taxon>Hypocreomycetidae</taxon>
        <taxon>Hypocreales</taxon>
        <taxon>Ophiocordycipitaceae</taxon>
        <taxon>Hirsutella</taxon>
    </lineage>
</organism>